<dbReference type="InterPro" id="IPR000683">
    <property type="entry name" value="Gfo/Idh/MocA-like_OxRdtase_N"/>
</dbReference>
<protein>
    <submittedName>
        <fullName evidence="5">Putative myo-inositol dehydrogenase</fullName>
    </submittedName>
</protein>
<dbReference type="Gene3D" id="3.30.360.10">
    <property type="entry name" value="Dihydrodipicolinate Reductase, domain 2"/>
    <property type="match status" value="1"/>
</dbReference>
<name>A0A1E7FRW5_9STRA</name>
<proteinExistence type="inferred from homology"/>
<keyword evidence="6" id="KW-1185">Reference proteome</keyword>
<dbReference type="GO" id="GO:0005737">
    <property type="term" value="C:cytoplasm"/>
    <property type="evidence" value="ECO:0007669"/>
    <property type="project" value="TreeGrafter"/>
</dbReference>
<accession>A0A1E7FRW5</accession>
<dbReference type="Proteomes" id="UP000095751">
    <property type="component" value="Unassembled WGS sequence"/>
</dbReference>
<evidence type="ECO:0000259" key="3">
    <source>
        <dbReference type="Pfam" id="PF01408"/>
    </source>
</evidence>
<sequence>MASGVSNIANNLLTRRCRVIVCGVGGRMGKIRTELIYANPRFELCGVCDINLEAAQIQADKFSVRLLDVSSTDTNNSLNSTTLDGLVITVPTKYHGDYIKEAAQNGLGVFVEKPVADSPDEIEHLYEICDQHQVPLCCGFQRRFDRSYVQAAHNVQQGNIGKVTNAHIHFGDSPGPSLEFMITGGNIFFDLSVHDVDFIRWALNEEIESVYARGNSSREELLECNIQDNATMMMTTASGCIVTLTMSRRASYGYDQRCEIYAEKGKISVGNEFETTTIISDKHGDHWSRLKNSFDSRFRDAFTNEINTFADTLSGKTTWPVSKNDVIRVEQVAAAAKKSLETNQIVYLENNDSR</sequence>
<dbReference type="GO" id="GO:0006740">
    <property type="term" value="P:NADPH regeneration"/>
    <property type="evidence" value="ECO:0007669"/>
    <property type="project" value="TreeGrafter"/>
</dbReference>
<comment type="similarity">
    <text evidence="1">Belongs to the Gfo/Idh/MocA family.</text>
</comment>
<gene>
    <name evidence="5" type="primary">InDH1</name>
    <name evidence="5" type="ORF">FRACYDRAFT_181045</name>
</gene>
<dbReference type="InParanoid" id="A0A1E7FRW5"/>
<dbReference type="PANTHER" id="PTHR42840:SF3">
    <property type="entry name" value="BINDING ROSSMANN FOLD OXIDOREDUCTASE, PUTATIVE (AFU_ORTHOLOGUE AFUA_2G10240)-RELATED"/>
    <property type="match status" value="1"/>
</dbReference>
<organism evidence="5 6">
    <name type="scientific">Fragilariopsis cylindrus CCMP1102</name>
    <dbReference type="NCBI Taxonomy" id="635003"/>
    <lineage>
        <taxon>Eukaryota</taxon>
        <taxon>Sar</taxon>
        <taxon>Stramenopiles</taxon>
        <taxon>Ochrophyta</taxon>
        <taxon>Bacillariophyta</taxon>
        <taxon>Bacillariophyceae</taxon>
        <taxon>Bacillariophycidae</taxon>
        <taxon>Bacillariales</taxon>
        <taxon>Bacillariaceae</taxon>
        <taxon>Fragilariopsis</taxon>
    </lineage>
</organism>
<dbReference type="Pfam" id="PF01408">
    <property type="entry name" value="GFO_IDH_MocA"/>
    <property type="match status" value="1"/>
</dbReference>
<dbReference type="GO" id="GO:0016491">
    <property type="term" value="F:oxidoreductase activity"/>
    <property type="evidence" value="ECO:0007669"/>
    <property type="project" value="UniProtKB-KW"/>
</dbReference>
<keyword evidence="2" id="KW-0560">Oxidoreductase</keyword>
<dbReference type="Gene3D" id="3.40.50.720">
    <property type="entry name" value="NAD(P)-binding Rossmann-like Domain"/>
    <property type="match status" value="1"/>
</dbReference>
<dbReference type="InterPro" id="IPR055170">
    <property type="entry name" value="GFO_IDH_MocA-like_dom"/>
</dbReference>
<evidence type="ECO:0000256" key="1">
    <source>
        <dbReference type="ARBA" id="ARBA00010928"/>
    </source>
</evidence>
<dbReference type="GO" id="GO:0000166">
    <property type="term" value="F:nucleotide binding"/>
    <property type="evidence" value="ECO:0007669"/>
    <property type="project" value="InterPro"/>
</dbReference>
<dbReference type="PANTHER" id="PTHR42840">
    <property type="entry name" value="NAD(P)-BINDING ROSSMANN-FOLD SUPERFAMILY PROTEIN-RELATED"/>
    <property type="match status" value="1"/>
</dbReference>
<reference evidence="5 6" key="1">
    <citation type="submission" date="2016-09" db="EMBL/GenBank/DDBJ databases">
        <title>Extensive genetic diversity and differential bi-allelic expression allows diatom success in the polar Southern Ocean.</title>
        <authorList>
            <consortium name="DOE Joint Genome Institute"/>
            <person name="Mock T."/>
            <person name="Otillar R.P."/>
            <person name="Strauss J."/>
            <person name="Dupont C."/>
            <person name="Frickenhaus S."/>
            <person name="Maumus F."/>
            <person name="Mcmullan M."/>
            <person name="Sanges R."/>
            <person name="Schmutz J."/>
            <person name="Toseland A."/>
            <person name="Valas R."/>
            <person name="Veluchamy A."/>
            <person name="Ward B.J."/>
            <person name="Allen A."/>
            <person name="Barry K."/>
            <person name="Falciatore A."/>
            <person name="Ferrante M."/>
            <person name="Fortunato A.E."/>
            <person name="Gloeckner G."/>
            <person name="Gruber A."/>
            <person name="Hipkin R."/>
            <person name="Janech M."/>
            <person name="Kroth P."/>
            <person name="Leese F."/>
            <person name="Lindquist E."/>
            <person name="Lyon B.R."/>
            <person name="Martin J."/>
            <person name="Mayer C."/>
            <person name="Parker M."/>
            <person name="Quesneville H."/>
            <person name="Raymond J."/>
            <person name="Uhlig C."/>
            <person name="Valentin K.U."/>
            <person name="Worden A.Z."/>
            <person name="Armbrust E.V."/>
            <person name="Bowler C."/>
            <person name="Green B."/>
            <person name="Moulton V."/>
            <person name="Van Oosterhout C."/>
            <person name="Grigoriev I."/>
        </authorList>
    </citation>
    <scope>NUCLEOTIDE SEQUENCE [LARGE SCALE GENOMIC DNA]</scope>
    <source>
        <strain evidence="5 6">CCMP1102</strain>
    </source>
</reference>
<dbReference type="SUPFAM" id="SSF51735">
    <property type="entry name" value="NAD(P)-binding Rossmann-fold domains"/>
    <property type="match status" value="1"/>
</dbReference>
<evidence type="ECO:0000259" key="4">
    <source>
        <dbReference type="Pfam" id="PF22725"/>
    </source>
</evidence>
<feature type="domain" description="Gfo/Idh/MocA-like oxidoreductase N-terminal" evidence="3">
    <location>
        <begin position="18"/>
        <end position="139"/>
    </location>
</feature>
<dbReference type="OrthoDB" id="64915at2759"/>
<feature type="domain" description="GFO/IDH/MocA-like oxidoreductase" evidence="4">
    <location>
        <begin position="149"/>
        <end position="267"/>
    </location>
</feature>
<dbReference type="KEGG" id="fcy:FRACYDRAFT_181045"/>
<dbReference type="EMBL" id="KV784354">
    <property type="protein sequence ID" value="OEU20886.1"/>
    <property type="molecule type" value="Genomic_DNA"/>
</dbReference>
<dbReference type="Pfam" id="PF22725">
    <property type="entry name" value="GFO_IDH_MocA_C3"/>
    <property type="match status" value="1"/>
</dbReference>
<evidence type="ECO:0000313" key="5">
    <source>
        <dbReference type="EMBL" id="OEU20886.1"/>
    </source>
</evidence>
<dbReference type="AlphaFoldDB" id="A0A1E7FRW5"/>
<evidence type="ECO:0000256" key="2">
    <source>
        <dbReference type="ARBA" id="ARBA00023002"/>
    </source>
</evidence>
<dbReference type="SUPFAM" id="SSF55347">
    <property type="entry name" value="Glyceraldehyde-3-phosphate dehydrogenase-like, C-terminal domain"/>
    <property type="match status" value="1"/>
</dbReference>
<dbReference type="InterPro" id="IPR036291">
    <property type="entry name" value="NAD(P)-bd_dom_sf"/>
</dbReference>
<evidence type="ECO:0000313" key="6">
    <source>
        <dbReference type="Proteomes" id="UP000095751"/>
    </source>
</evidence>